<feature type="binding site" evidence="14">
    <location>
        <begin position="28"/>
        <end position="29"/>
    </location>
    <ligand>
        <name>D-ribulose 5-phosphate</name>
        <dbReference type="ChEBI" id="CHEBI:58121"/>
    </ligand>
</feature>
<dbReference type="InterPro" id="IPR032677">
    <property type="entry name" value="GTP_cyclohydro_II"/>
</dbReference>
<comment type="function">
    <text evidence="3 14">Catalyzes the conversion of D-ribulose 5-phosphate to formate and 3,4-dihydroxy-2-butanone 4-phosphate.</text>
</comment>
<dbReference type="Pfam" id="PF00926">
    <property type="entry name" value="DHBP_synthase"/>
    <property type="match status" value="1"/>
</dbReference>
<feature type="binding site" evidence="14">
    <location>
        <position position="29"/>
    </location>
    <ligand>
        <name>Mg(2+)</name>
        <dbReference type="ChEBI" id="CHEBI:18420"/>
        <label>1</label>
    </ligand>
</feature>
<keyword evidence="17" id="KW-1185">Reference proteome</keyword>
<comment type="similarity">
    <text evidence="6">In the C-terminal section; belongs to the GTP cyclohydrolase II family.</text>
</comment>
<comment type="subunit">
    <text evidence="14">Homodimer.</text>
</comment>
<feature type="site" description="Essential for catalytic activity" evidence="14">
    <location>
        <position position="165"/>
    </location>
</feature>
<dbReference type="GO" id="GO:0005829">
    <property type="term" value="C:cytosol"/>
    <property type="evidence" value="ECO:0007669"/>
    <property type="project" value="TreeGrafter"/>
</dbReference>
<evidence type="ECO:0000259" key="15">
    <source>
        <dbReference type="Pfam" id="PF00925"/>
    </source>
</evidence>
<dbReference type="PIRSF" id="PIRSF001259">
    <property type="entry name" value="RibA"/>
    <property type="match status" value="1"/>
</dbReference>
<comment type="cofactor">
    <cofactor evidence="2">
        <name>Mn(2+)</name>
        <dbReference type="ChEBI" id="CHEBI:29035"/>
    </cofactor>
</comment>
<feature type="domain" description="GTP cyclohydrolase II" evidence="15">
    <location>
        <begin position="209"/>
        <end position="368"/>
    </location>
</feature>
<dbReference type="HAMAP" id="MF_00180">
    <property type="entry name" value="RibB"/>
    <property type="match status" value="1"/>
</dbReference>
<dbReference type="Gene3D" id="3.90.870.10">
    <property type="entry name" value="DHBP synthase"/>
    <property type="match status" value="1"/>
</dbReference>
<keyword evidence="13 14" id="KW-0456">Lyase</keyword>
<comment type="pathway">
    <text evidence="4 14">Cofactor biosynthesis; riboflavin biosynthesis; 2-hydroxy-3-oxobutyl phosphate from D-ribulose 5-phosphate: step 1/1.</text>
</comment>
<keyword evidence="11 14" id="KW-0460">Magnesium</keyword>
<evidence type="ECO:0000256" key="6">
    <source>
        <dbReference type="ARBA" id="ARBA00008976"/>
    </source>
</evidence>
<dbReference type="FunFam" id="3.90.870.10:FF:000001">
    <property type="entry name" value="Riboflavin biosynthesis protein RibBA"/>
    <property type="match status" value="1"/>
</dbReference>
<dbReference type="Pfam" id="PF00925">
    <property type="entry name" value="GTP_cyclohydro2"/>
    <property type="match status" value="1"/>
</dbReference>
<comment type="similarity">
    <text evidence="5">In the N-terminal section; belongs to the DHBP synthase family.</text>
</comment>
<evidence type="ECO:0000256" key="9">
    <source>
        <dbReference type="ARBA" id="ARBA00022619"/>
    </source>
</evidence>
<keyword evidence="9 14" id="KW-0686">Riboflavin biosynthesis</keyword>
<evidence type="ECO:0000256" key="7">
    <source>
        <dbReference type="ARBA" id="ARBA00012153"/>
    </source>
</evidence>
<evidence type="ECO:0000256" key="4">
    <source>
        <dbReference type="ARBA" id="ARBA00004904"/>
    </source>
</evidence>
<dbReference type="GO" id="GO:0000287">
    <property type="term" value="F:magnesium ion binding"/>
    <property type="evidence" value="ECO:0007669"/>
    <property type="project" value="UniProtKB-UniRule"/>
</dbReference>
<dbReference type="GO" id="GO:0008686">
    <property type="term" value="F:3,4-dihydroxy-2-butanone-4-phosphate synthase activity"/>
    <property type="evidence" value="ECO:0007669"/>
    <property type="project" value="UniProtKB-UniRule"/>
</dbReference>
<keyword evidence="10 14" id="KW-0479">Metal-binding</keyword>
<evidence type="ECO:0000256" key="3">
    <source>
        <dbReference type="ARBA" id="ARBA00002284"/>
    </source>
</evidence>
<comment type="caution">
    <text evidence="16">The sequence shown here is derived from an EMBL/GenBank/DDBJ whole genome shotgun (WGS) entry which is preliminary data.</text>
</comment>
<protein>
    <recommendedName>
        <fullName evidence="8 14">3,4-dihydroxy-2-butanone 4-phosphate synthase</fullName>
        <shortName evidence="14">DHBP synthase</shortName>
        <ecNumber evidence="7 14">4.1.99.12</ecNumber>
    </recommendedName>
</protein>
<dbReference type="UniPathway" id="UPA00275">
    <property type="reaction ID" value="UER00399"/>
</dbReference>
<evidence type="ECO:0000256" key="10">
    <source>
        <dbReference type="ARBA" id="ARBA00022723"/>
    </source>
</evidence>
<evidence type="ECO:0000256" key="1">
    <source>
        <dbReference type="ARBA" id="ARBA00000141"/>
    </source>
</evidence>
<name>A0A552X592_9GAMM</name>
<dbReference type="InterPro" id="IPR000422">
    <property type="entry name" value="DHBP_synthase_RibB"/>
</dbReference>
<feature type="site" description="Essential for catalytic activity" evidence="14">
    <location>
        <position position="127"/>
    </location>
</feature>
<dbReference type="GO" id="GO:0030145">
    <property type="term" value="F:manganese ion binding"/>
    <property type="evidence" value="ECO:0007669"/>
    <property type="project" value="UniProtKB-UniRule"/>
</dbReference>
<evidence type="ECO:0000256" key="13">
    <source>
        <dbReference type="ARBA" id="ARBA00023239"/>
    </source>
</evidence>
<dbReference type="RefSeq" id="WP_143234803.1">
    <property type="nucleotide sequence ID" value="NZ_VJWL01000001.1"/>
</dbReference>
<evidence type="ECO:0000313" key="16">
    <source>
        <dbReference type="EMBL" id="TRW50136.1"/>
    </source>
</evidence>
<feature type="binding site" evidence="14">
    <location>
        <position position="29"/>
    </location>
    <ligand>
        <name>Mg(2+)</name>
        <dbReference type="ChEBI" id="CHEBI:18420"/>
        <label>2</label>
    </ligand>
</feature>
<dbReference type="AlphaFoldDB" id="A0A552X592"/>
<dbReference type="NCBIfam" id="TIGR00506">
    <property type="entry name" value="ribB"/>
    <property type="match status" value="1"/>
</dbReference>
<feature type="binding site" evidence="14">
    <location>
        <position position="33"/>
    </location>
    <ligand>
        <name>D-ribulose 5-phosphate</name>
        <dbReference type="ChEBI" id="CHEBI:58121"/>
    </ligand>
</feature>
<dbReference type="SUPFAM" id="SSF55821">
    <property type="entry name" value="YrdC/RibB"/>
    <property type="match status" value="1"/>
</dbReference>
<dbReference type="InterPro" id="IPR036144">
    <property type="entry name" value="RibA-like_sf"/>
</dbReference>
<dbReference type="InterPro" id="IPR017945">
    <property type="entry name" value="DHBP_synth_RibB-like_a/b_dom"/>
</dbReference>
<dbReference type="Proteomes" id="UP000320359">
    <property type="component" value="Unassembled WGS sequence"/>
</dbReference>
<sequence length="372" mass="40854">MSTLNTTAEIIADIKAGKMVILMDDEDRENEGDLIMAAECVTPEAINFMARFGRGLICLTLTEDRCQQLRLPLMVGQNNSPYATNFTVSIEAAEGVTTGISAADRARTVLAAVAKDAKPTDLVMPGHIFPLKARQGGVLNRAGHTEAGCDLARLAGFEPASVIVEILNEDGTMARRPDLEKFAAEHNIKMGTIADLIEYRSMTEHTVERVGQCKLPTAYGEFDLITYQDTVDGQVHFALVSGEIDGSKPTNVRVHLQDTFNDLLATERASRRSWPLYRAMRKIAEEGGVFVLLGRQQTPRDLINQVRFFEQEDKGEVHMSATQSNESRNVGVGSQILADLGVHQMRLLSSPKKYSALSGFGLEVVDFIEDHS</sequence>
<comment type="catalytic activity">
    <reaction evidence="1 14">
        <text>D-ribulose 5-phosphate = (2S)-2-hydroxy-3-oxobutyl phosphate + formate + H(+)</text>
        <dbReference type="Rhea" id="RHEA:18457"/>
        <dbReference type="ChEBI" id="CHEBI:15378"/>
        <dbReference type="ChEBI" id="CHEBI:15740"/>
        <dbReference type="ChEBI" id="CHEBI:58121"/>
        <dbReference type="ChEBI" id="CHEBI:58830"/>
        <dbReference type="EC" id="4.1.99.12"/>
    </reaction>
</comment>
<keyword evidence="12 14" id="KW-0464">Manganese</keyword>
<evidence type="ECO:0000256" key="8">
    <source>
        <dbReference type="ARBA" id="ARBA00018836"/>
    </source>
</evidence>
<evidence type="ECO:0000256" key="12">
    <source>
        <dbReference type="ARBA" id="ARBA00023211"/>
    </source>
</evidence>
<dbReference type="Gene3D" id="3.40.50.10990">
    <property type="entry name" value="GTP cyclohydrolase II"/>
    <property type="match status" value="1"/>
</dbReference>
<feature type="binding site" evidence="14">
    <location>
        <position position="144"/>
    </location>
    <ligand>
        <name>Mg(2+)</name>
        <dbReference type="ChEBI" id="CHEBI:18420"/>
        <label>2</label>
    </ligand>
</feature>
<evidence type="ECO:0000256" key="2">
    <source>
        <dbReference type="ARBA" id="ARBA00001936"/>
    </source>
</evidence>
<comment type="similarity">
    <text evidence="14">Belongs to the DHBP synthase family.</text>
</comment>
<evidence type="ECO:0000256" key="5">
    <source>
        <dbReference type="ARBA" id="ARBA00005520"/>
    </source>
</evidence>
<reference evidence="16 17" key="1">
    <citation type="submission" date="2019-07" db="EMBL/GenBank/DDBJ databases">
        <authorList>
            <person name="Yang M."/>
            <person name="Zhao D."/>
            <person name="Xiang H."/>
        </authorList>
    </citation>
    <scope>NUCLEOTIDE SEQUENCE [LARGE SCALE GENOMIC DNA]</scope>
    <source>
        <strain evidence="16 17">IM1326</strain>
    </source>
</reference>
<feature type="binding site" evidence="14">
    <location>
        <begin position="141"/>
        <end position="145"/>
    </location>
    <ligand>
        <name>D-ribulose 5-phosphate</name>
        <dbReference type="ChEBI" id="CHEBI:58121"/>
    </ligand>
</feature>
<comment type="cofactor">
    <cofactor evidence="14">
        <name>Mg(2+)</name>
        <dbReference type="ChEBI" id="CHEBI:18420"/>
    </cofactor>
    <cofactor evidence="14">
        <name>Mn(2+)</name>
        <dbReference type="ChEBI" id="CHEBI:29035"/>
    </cofactor>
    <text evidence="14">Binds 2 divalent metal cations per subunit. Magnesium or manganese.</text>
</comment>
<accession>A0A552X592</accession>
<dbReference type="GO" id="GO:0003935">
    <property type="term" value="F:GTP cyclohydrolase II activity"/>
    <property type="evidence" value="ECO:0007669"/>
    <property type="project" value="TreeGrafter"/>
</dbReference>
<organism evidence="16 17">
    <name type="scientific">Aliidiomarina halalkaliphila</name>
    <dbReference type="NCBI Taxonomy" id="2593535"/>
    <lineage>
        <taxon>Bacteria</taxon>
        <taxon>Pseudomonadati</taxon>
        <taxon>Pseudomonadota</taxon>
        <taxon>Gammaproteobacteria</taxon>
        <taxon>Alteromonadales</taxon>
        <taxon>Idiomarinaceae</taxon>
        <taxon>Aliidiomarina</taxon>
    </lineage>
</organism>
<dbReference type="EC" id="4.1.99.12" evidence="7 14"/>
<gene>
    <name evidence="14 16" type="primary">ribB</name>
    <name evidence="16" type="ORF">FM042_04690</name>
</gene>
<dbReference type="NCBIfam" id="NF010626">
    <property type="entry name" value="PRK14019.1"/>
    <property type="match status" value="1"/>
</dbReference>
<dbReference type="OrthoDB" id="9793111at2"/>
<dbReference type="PANTHER" id="PTHR21327">
    <property type="entry name" value="GTP CYCLOHYDROLASE II-RELATED"/>
    <property type="match status" value="1"/>
</dbReference>
<dbReference type="GO" id="GO:0009231">
    <property type="term" value="P:riboflavin biosynthetic process"/>
    <property type="evidence" value="ECO:0007669"/>
    <property type="project" value="UniProtKB-UniRule"/>
</dbReference>
<dbReference type="EMBL" id="VJWL01000001">
    <property type="protein sequence ID" value="TRW50136.1"/>
    <property type="molecule type" value="Genomic_DNA"/>
</dbReference>
<evidence type="ECO:0000256" key="11">
    <source>
        <dbReference type="ARBA" id="ARBA00022842"/>
    </source>
</evidence>
<evidence type="ECO:0000256" key="14">
    <source>
        <dbReference type="HAMAP-Rule" id="MF_00180"/>
    </source>
</evidence>
<dbReference type="SUPFAM" id="SSF142695">
    <property type="entry name" value="RibA-like"/>
    <property type="match status" value="1"/>
</dbReference>
<proteinExistence type="inferred from homology"/>
<evidence type="ECO:0000313" key="17">
    <source>
        <dbReference type="Proteomes" id="UP000320359"/>
    </source>
</evidence>
<dbReference type="PANTHER" id="PTHR21327:SF34">
    <property type="entry name" value="3,4-DIHYDROXY-2-BUTANONE 4-PHOSPHATE SYNTHASE"/>
    <property type="match status" value="1"/>
</dbReference>